<protein>
    <submittedName>
        <fullName evidence="1">Histidine phosphatase family protein</fullName>
    </submittedName>
</protein>
<dbReference type="EMBL" id="VOPY01000001">
    <property type="protein sequence ID" value="TXC73873.1"/>
    <property type="molecule type" value="Genomic_DNA"/>
</dbReference>
<keyword evidence="2" id="KW-1185">Reference proteome</keyword>
<organism evidence="1 2">
    <name type="scientific">Flavisphingopyxis soli</name>
    <dbReference type="NCBI Taxonomy" id="2601267"/>
    <lineage>
        <taxon>Bacteria</taxon>
        <taxon>Pseudomonadati</taxon>
        <taxon>Pseudomonadota</taxon>
        <taxon>Alphaproteobacteria</taxon>
        <taxon>Sphingomonadales</taxon>
        <taxon>Sphingopyxidaceae</taxon>
        <taxon>Flavisphingopyxis</taxon>
    </lineage>
</organism>
<accession>A0A5C6UL80</accession>
<dbReference type="PANTHER" id="PTHR47623:SF1">
    <property type="entry name" value="OS09G0287300 PROTEIN"/>
    <property type="match status" value="1"/>
</dbReference>
<evidence type="ECO:0000313" key="2">
    <source>
        <dbReference type="Proteomes" id="UP000321129"/>
    </source>
</evidence>
<dbReference type="InterPro" id="IPR029033">
    <property type="entry name" value="His_PPase_superfam"/>
</dbReference>
<dbReference type="Pfam" id="PF00300">
    <property type="entry name" value="His_Phos_1"/>
    <property type="match status" value="1"/>
</dbReference>
<comment type="caution">
    <text evidence="1">The sequence shown here is derived from an EMBL/GenBank/DDBJ whole genome shotgun (WGS) entry which is preliminary data.</text>
</comment>
<dbReference type="Gene3D" id="3.40.50.1240">
    <property type="entry name" value="Phosphoglycerate mutase-like"/>
    <property type="match status" value="1"/>
</dbReference>
<dbReference type="Proteomes" id="UP000321129">
    <property type="component" value="Unassembled WGS sequence"/>
</dbReference>
<reference evidence="1 2" key="1">
    <citation type="submission" date="2019-08" db="EMBL/GenBank/DDBJ databases">
        <title>Sphingorhabdus soil sp. nov., isolated from arctic soil.</title>
        <authorList>
            <person name="Liu Y."/>
        </authorList>
    </citation>
    <scope>NUCLEOTIDE SEQUENCE [LARGE SCALE GENOMIC DNA]</scope>
    <source>
        <strain evidence="1 2">D-2Q-5-6</strain>
    </source>
</reference>
<dbReference type="PANTHER" id="PTHR47623">
    <property type="entry name" value="OS09G0287300 PROTEIN"/>
    <property type="match status" value="1"/>
</dbReference>
<dbReference type="CDD" id="cd07040">
    <property type="entry name" value="HP"/>
    <property type="match status" value="1"/>
</dbReference>
<sequence>MKSLTLLRHAKSGLDNPALRDFDRPLNARGQKAARKMGAHAHDRLMIFDWVVASPALRVEETLGIFLAELEPPRPDPVWDRRAYLASAATLLDIIRETPDDAKHLLLAGHNPGIEELALRLAEGQRDTVYASLEEKYPTGALACLRLDCISWSDAGFGTGTLERFVRPRDIDPTLGPEY</sequence>
<dbReference type="OrthoDB" id="9810154at2"/>
<dbReference type="AlphaFoldDB" id="A0A5C6UL80"/>
<evidence type="ECO:0000313" key="1">
    <source>
        <dbReference type="EMBL" id="TXC73873.1"/>
    </source>
</evidence>
<dbReference type="SUPFAM" id="SSF53254">
    <property type="entry name" value="Phosphoglycerate mutase-like"/>
    <property type="match status" value="1"/>
</dbReference>
<proteinExistence type="predicted"/>
<dbReference type="InterPro" id="IPR013078">
    <property type="entry name" value="His_Pase_superF_clade-1"/>
</dbReference>
<dbReference type="RefSeq" id="WP_147121710.1">
    <property type="nucleotide sequence ID" value="NZ_VOPY01000001.1"/>
</dbReference>
<name>A0A5C6UL80_9SPHN</name>
<gene>
    <name evidence="1" type="ORF">FSZ31_03880</name>
</gene>